<dbReference type="Proteomes" id="UP000243640">
    <property type="component" value="Unassembled WGS sequence"/>
</dbReference>
<organism evidence="2 4">
    <name type="scientific">Oceanimonas baumannii</name>
    <dbReference type="NCBI Taxonomy" id="129578"/>
    <lineage>
        <taxon>Bacteria</taxon>
        <taxon>Pseudomonadati</taxon>
        <taxon>Pseudomonadota</taxon>
        <taxon>Gammaproteobacteria</taxon>
        <taxon>Aeromonadales</taxon>
        <taxon>Aeromonadaceae</taxon>
        <taxon>Oceanimonas</taxon>
    </lineage>
</organism>
<reference evidence="2 4" key="1">
    <citation type="submission" date="2017-08" db="EMBL/GenBank/DDBJ databases">
        <title>Draft Genome Sequence of the Marine Bacterium Oceanimonas baumannii ATCC 700832.</title>
        <authorList>
            <person name="Mcclelland W.D."/>
            <person name="Brennan M.A."/>
            <person name="Trachtenberg A.M."/>
            <person name="Maclea K.S."/>
        </authorList>
    </citation>
    <scope>NUCLEOTIDE SEQUENCE [LARGE SCALE GENOMIC DNA]</scope>
    <source>
        <strain evidence="2 4">ATCC 700832</strain>
    </source>
</reference>
<dbReference type="NCBIfam" id="TIGR02099">
    <property type="entry name" value="YhdP family protein"/>
    <property type="match status" value="1"/>
</dbReference>
<evidence type="ECO:0000313" key="2">
    <source>
        <dbReference type="EMBL" id="OYD24564.1"/>
    </source>
</evidence>
<evidence type="ECO:0000259" key="1">
    <source>
        <dbReference type="Pfam" id="PF13116"/>
    </source>
</evidence>
<accession>A0A235CJK1</accession>
<dbReference type="RefSeq" id="WP_094277983.1">
    <property type="nucleotide sequence ID" value="NZ_NQJF01000006.1"/>
</dbReference>
<dbReference type="PANTHER" id="PTHR38690">
    <property type="entry name" value="PROTEASE-RELATED"/>
    <property type="match status" value="1"/>
</dbReference>
<name>A0A235CJK1_9GAMM</name>
<dbReference type="Proteomes" id="UP000295058">
    <property type="component" value="Unassembled WGS sequence"/>
</dbReference>
<dbReference type="Pfam" id="PF13116">
    <property type="entry name" value="YhdP"/>
    <property type="match status" value="1"/>
</dbReference>
<gene>
    <name evidence="2" type="ORF">B6S09_07975</name>
    <name evidence="3" type="ORF">LY04_01542</name>
</gene>
<protein>
    <submittedName>
        <fullName evidence="2">TIGR02099 family protein</fullName>
    </submittedName>
    <submittedName>
        <fullName evidence="3">Uncharacterized protein (TIGR02099 family)</fullName>
    </submittedName>
</protein>
<dbReference type="EMBL" id="SODO01000005">
    <property type="protein sequence ID" value="TDW59299.1"/>
    <property type="molecule type" value="Genomic_DNA"/>
</dbReference>
<proteinExistence type="predicted"/>
<dbReference type="PANTHER" id="PTHR38690:SF1">
    <property type="entry name" value="PROTEASE"/>
    <property type="match status" value="1"/>
</dbReference>
<sequence>MLKRSLSWAWFGLAGVAVVVALLVTLLRFAPPWLAGLQQQWLGKLLSEHNLVLNIGGLGLDWHDYGPVLVLEKVRLQRPQQADLTLQRALIDVQLWQSLRQWRPVLNEITLDGLHLPLAAATQEPEGRTDLEELRTLALQGVKRFTLLNSRLVLASPGTPLLELYIPSLRWHNRPGLHQGEGRLGFGTGIDQQFVFKGRLEGDIDRLSGGIYLQADGVDAGSVLTRVRPDDKNVSAELSFETWMEWQQGELQAVLLTLGDSSAGWGKDHRVAVSGGRIQWQPTADGWQLASSGIDISVDGESWPSWKMQLDRHGDRLSGYLDRLSFTDLALLAQWGEHYWPATARQLTGIAPKGHLAKLYFDAGVAGSVTEQASIDAGDWQLTGEYANVSTEAFEWMPQIKGLAGRFILSADHGRLMVHQEAATGWQWDKAFRHSWPVQRLHAELQWQKRGDSWWLWSNTLSMAGDDLDVNAHFSLELPPAQSPLLSASANVELYRAGAAGGYLPEPVMGTELVDYLEGSIRDGRASHAKVLWYGRLGDFPYRDGSGIFQARVPLNKAEFRFDPHWLPLQDLSLELLFENDNLYMREGNGRLGRAQARNIEARIAPLDPDAHLELSADVKGQGSAVTGYLTRSPLADSVGAALQQVKISGPVNGRLALNIPLNGETVAVDGEVRFADNQVLIAPLSMPLTAVNGILVFDEDKTSLKGMESRWLGQPLTVDYQGEVMDAGYQAKINLAGSLRGETLGKMQPRLAGLHGETGWQGEIDLSLQQGTVSYRAELSSELAGLGSRLPAPLGKSEEWTRPLQLTLSGDTSRAQAQLDIAPDLNAEAVLTFTGDGADINRLWVNAGGATAQNPRAPVDIAAHLADVKLNDWLVLTDEQNRAEQSGLSLNWPERYRVAVRADSGTLWEQPLSDLRLTLVPGEAQRQRLTVSAQQIKGELAWGNNEPVTARFERLWLNPEKSDAGPEALKLTPAQIPALVFRCDDCRWRDLALGKAGFQLTSFKEGKGIQLDDLWLDGPQLQGRAQGHWLQQNKTDITRIQWQGGARSLQDIWQALGEPSPFRDTQALLEARLNWLGVPWQPVLSTLNGTVSVEAGAGVLSGVSDKGAGLLSLLSMDSMMRRLRLDFRDVFEGGFYFDSIHATGEFRNGVLQNDDFLLKGAAGDLTGHGQIDLAAERLDYRFEFTPDLTGNLPVLAAFAVTPVTGLYVLAASKLFGPVVDVFTRIRYRVSGPLTSPEVSELGRERDKIKLSDIDKEQ</sequence>
<evidence type="ECO:0000313" key="4">
    <source>
        <dbReference type="Proteomes" id="UP000243640"/>
    </source>
</evidence>
<keyword evidence="5" id="KW-1185">Reference proteome</keyword>
<dbReference type="EMBL" id="NQJF01000006">
    <property type="protein sequence ID" value="OYD24564.1"/>
    <property type="molecule type" value="Genomic_DNA"/>
</dbReference>
<evidence type="ECO:0000313" key="3">
    <source>
        <dbReference type="EMBL" id="TDW59299.1"/>
    </source>
</evidence>
<dbReference type="AlphaFoldDB" id="A0A235CJK1"/>
<dbReference type="InterPro" id="IPR025263">
    <property type="entry name" value="YhdP_central"/>
</dbReference>
<feature type="domain" description="YhdP central" evidence="1">
    <location>
        <begin position="3"/>
        <end position="1239"/>
    </location>
</feature>
<evidence type="ECO:0000313" key="5">
    <source>
        <dbReference type="Proteomes" id="UP000295058"/>
    </source>
</evidence>
<reference evidence="3 5" key="2">
    <citation type="submission" date="2019-03" db="EMBL/GenBank/DDBJ databases">
        <title>Genomic Encyclopedia of Archaeal and Bacterial Type Strains, Phase II (KMG-II): from individual species to whole genera.</title>
        <authorList>
            <person name="Goeker M."/>
        </authorList>
    </citation>
    <scope>NUCLEOTIDE SEQUENCE [LARGE SCALE GENOMIC DNA]</scope>
    <source>
        <strain evidence="3 5">DSM 15594</strain>
    </source>
</reference>
<comment type="caution">
    <text evidence="2">The sequence shown here is derived from an EMBL/GenBank/DDBJ whole genome shotgun (WGS) entry which is preliminary data.</text>
</comment>
<dbReference type="OrthoDB" id="9762238at2"/>
<dbReference type="InterPro" id="IPR011836">
    <property type="entry name" value="YhdP"/>
</dbReference>